<keyword evidence="10" id="KW-1133">Transmembrane helix</keyword>
<dbReference type="Gene3D" id="3.30.450.20">
    <property type="entry name" value="PAS domain"/>
    <property type="match status" value="2"/>
</dbReference>
<dbReference type="EC" id="2.7.13.3" evidence="2"/>
<dbReference type="SUPFAM" id="SSF55874">
    <property type="entry name" value="ATPase domain of HSP90 chaperone/DNA topoisomerase II/histidine kinase"/>
    <property type="match status" value="1"/>
</dbReference>
<evidence type="ECO:0000259" key="13">
    <source>
        <dbReference type="PROSITE" id="PS50112"/>
    </source>
</evidence>
<dbReference type="SMART" id="SM00387">
    <property type="entry name" value="HATPase_c"/>
    <property type="match status" value="1"/>
</dbReference>
<reference evidence="14 15" key="1">
    <citation type="submission" date="2020-08" db="EMBL/GenBank/DDBJ databases">
        <title>Genomic Encyclopedia of Type Strains, Phase IV (KMG-IV): sequencing the most valuable type-strain genomes for metagenomic binning, comparative biology and taxonomic classification.</title>
        <authorList>
            <person name="Goeker M."/>
        </authorList>
    </citation>
    <scope>NUCLEOTIDE SEQUENCE [LARGE SCALE GENOMIC DNA]</scope>
    <source>
        <strain evidence="14 15">DSM 11590</strain>
    </source>
</reference>
<dbReference type="InterPro" id="IPR036890">
    <property type="entry name" value="HATPase_C_sf"/>
</dbReference>
<dbReference type="Gene3D" id="3.40.50.2300">
    <property type="match status" value="1"/>
</dbReference>
<dbReference type="PANTHER" id="PTHR43065">
    <property type="entry name" value="SENSOR HISTIDINE KINASE"/>
    <property type="match status" value="1"/>
</dbReference>
<dbReference type="PROSITE" id="PS50110">
    <property type="entry name" value="RESPONSE_REGULATORY"/>
    <property type="match status" value="1"/>
</dbReference>
<protein>
    <recommendedName>
        <fullName evidence="2">histidine kinase</fullName>
        <ecNumber evidence="2">2.7.13.3</ecNumber>
    </recommendedName>
</protein>
<dbReference type="InterPro" id="IPR035965">
    <property type="entry name" value="PAS-like_dom_sf"/>
</dbReference>
<evidence type="ECO:0000256" key="2">
    <source>
        <dbReference type="ARBA" id="ARBA00012438"/>
    </source>
</evidence>
<dbReference type="SUPFAM" id="SSF47384">
    <property type="entry name" value="Homodimeric domain of signal transducing histidine kinase"/>
    <property type="match status" value="1"/>
</dbReference>
<evidence type="ECO:0000256" key="7">
    <source>
        <dbReference type="ARBA" id="ARBA00022840"/>
    </source>
</evidence>
<evidence type="ECO:0000256" key="9">
    <source>
        <dbReference type="PROSITE-ProRule" id="PRU00169"/>
    </source>
</evidence>
<dbReference type="SUPFAM" id="SSF55785">
    <property type="entry name" value="PYP-like sensor domain (PAS domain)"/>
    <property type="match status" value="2"/>
</dbReference>
<dbReference type="NCBIfam" id="TIGR00229">
    <property type="entry name" value="sensory_box"/>
    <property type="match status" value="2"/>
</dbReference>
<keyword evidence="5" id="KW-0547">Nucleotide-binding</keyword>
<keyword evidence="4 14" id="KW-0808">Transferase</keyword>
<keyword evidence="10" id="KW-0472">Membrane</keyword>
<dbReference type="InterPro" id="IPR013767">
    <property type="entry name" value="PAS_fold"/>
</dbReference>
<dbReference type="InterPro" id="IPR000014">
    <property type="entry name" value="PAS"/>
</dbReference>
<keyword evidence="6 14" id="KW-0418">Kinase</keyword>
<dbReference type="InterPro" id="IPR036097">
    <property type="entry name" value="HisK_dim/P_sf"/>
</dbReference>
<evidence type="ECO:0000256" key="1">
    <source>
        <dbReference type="ARBA" id="ARBA00000085"/>
    </source>
</evidence>
<keyword evidence="10" id="KW-0812">Transmembrane</keyword>
<dbReference type="Proteomes" id="UP000544872">
    <property type="component" value="Unassembled WGS sequence"/>
</dbReference>
<keyword evidence="7" id="KW-0067">ATP-binding</keyword>
<evidence type="ECO:0000259" key="12">
    <source>
        <dbReference type="PROSITE" id="PS50110"/>
    </source>
</evidence>
<keyword evidence="15" id="KW-1185">Reference proteome</keyword>
<evidence type="ECO:0000256" key="5">
    <source>
        <dbReference type="ARBA" id="ARBA00022741"/>
    </source>
</evidence>
<dbReference type="PANTHER" id="PTHR43065:SF42">
    <property type="entry name" value="TWO-COMPONENT SENSOR PPRA"/>
    <property type="match status" value="1"/>
</dbReference>
<dbReference type="SMART" id="SM00388">
    <property type="entry name" value="HisKA"/>
    <property type="match status" value="1"/>
</dbReference>
<dbReference type="SMART" id="SM00091">
    <property type="entry name" value="PAS"/>
    <property type="match status" value="2"/>
</dbReference>
<dbReference type="InterPro" id="IPR003661">
    <property type="entry name" value="HisK_dim/P_dom"/>
</dbReference>
<dbReference type="GO" id="GO:0006355">
    <property type="term" value="P:regulation of DNA-templated transcription"/>
    <property type="evidence" value="ECO:0007669"/>
    <property type="project" value="InterPro"/>
</dbReference>
<evidence type="ECO:0000313" key="14">
    <source>
        <dbReference type="EMBL" id="MBB6209408.1"/>
    </source>
</evidence>
<evidence type="ECO:0000256" key="8">
    <source>
        <dbReference type="ARBA" id="ARBA00023012"/>
    </source>
</evidence>
<keyword evidence="3 9" id="KW-0597">Phosphoprotein</keyword>
<dbReference type="CDD" id="cd00082">
    <property type="entry name" value="HisKA"/>
    <property type="match status" value="1"/>
</dbReference>
<accession>A0A7W9ZDB0</accession>
<dbReference type="InterPro" id="IPR011006">
    <property type="entry name" value="CheY-like_superfamily"/>
</dbReference>
<proteinExistence type="predicted"/>
<feature type="domain" description="PAS" evidence="13">
    <location>
        <begin position="307"/>
        <end position="377"/>
    </location>
</feature>
<feature type="domain" description="Histidine kinase" evidence="11">
    <location>
        <begin position="439"/>
        <end position="664"/>
    </location>
</feature>
<evidence type="ECO:0000256" key="6">
    <source>
        <dbReference type="ARBA" id="ARBA00022777"/>
    </source>
</evidence>
<evidence type="ECO:0000259" key="11">
    <source>
        <dbReference type="PROSITE" id="PS50109"/>
    </source>
</evidence>
<evidence type="ECO:0000256" key="4">
    <source>
        <dbReference type="ARBA" id="ARBA00022679"/>
    </source>
</evidence>
<comment type="catalytic activity">
    <reaction evidence="1">
        <text>ATP + protein L-histidine = ADP + protein N-phospho-L-histidine.</text>
        <dbReference type="EC" id="2.7.13.3"/>
    </reaction>
</comment>
<dbReference type="InterPro" id="IPR005467">
    <property type="entry name" value="His_kinase_dom"/>
</dbReference>
<dbReference type="RefSeq" id="WP_184261662.1">
    <property type="nucleotide sequence ID" value="NZ_JACIIX010000002.1"/>
</dbReference>
<dbReference type="SMART" id="SM00448">
    <property type="entry name" value="REC"/>
    <property type="match status" value="1"/>
</dbReference>
<gene>
    <name evidence="14" type="ORF">FHS48_000810</name>
</gene>
<dbReference type="InterPro" id="IPR001789">
    <property type="entry name" value="Sig_transdc_resp-reg_receiver"/>
</dbReference>
<dbReference type="AlphaFoldDB" id="A0A7W9ZDB0"/>
<evidence type="ECO:0000256" key="3">
    <source>
        <dbReference type="ARBA" id="ARBA00022553"/>
    </source>
</evidence>
<dbReference type="Pfam" id="PF08448">
    <property type="entry name" value="PAS_4"/>
    <property type="match status" value="1"/>
</dbReference>
<name>A0A7W9ZDB0_NOVIT</name>
<evidence type="ECO:0000256" key="10">
    <source>
        <dbReference type="SAM" id="Phobius"/>
    </source>
</evidence>
<dbReference type="InterPro" id="IPR003594">
    <property type="entry name" value="HATPase_dom"/>
</dbReference>
<feature type="transmembrane region" description="Helical" evidence="10">
    <location>
        <begin position="20"/>
        <end position="40"/>
    </location>
</feature>
<dbReference type="SUPFAM" id="SSF52172">
    <property type="entry name" value="CheY-like"/>
    <property type="match status" value="1"/>
</dbReference>
<dbReference type="PRINTS" id="PR00344">
    <property type="entry name" value="BCTRLSENSOR"/>
</dbReference>
<evidence type="ECO:0000313" key="15">
    <source>
        <dbReference type="Proteomes" id="UP000544872"/>
    </source>
</evidence>
<dbReference type="Pfam" id="PF00072">
    <property type="entry name" value="Response_reg"/>
    <property type="match status" value="1"/>
</dbReference>
<dbReference type="GO" id="GO:0000155">
    <property type="term" value="F:phosphorelay sensor kinase activity"/>
    <property type="evidence" value="ECO:0007669"/>
    <property type="project" value="InterPro"/>
</dbReference>
<dbReference type="GO" id="GO:0005524">
    <property type="term" value="F:ATP binding"/>
    <property type="evidence" value="ECO:0007669"/>
    <property type="project" value="UniProtKB-KW"/>
</dbReference>
<dbReference type="CDD" id="cd00130">
    <property type="entry name" value="PAS"/>
    <property type="match status" value="2"/>
</dbReference>
<feature type="domain" description="PAS" evidence="13">
    <location>
        <begin position="195"/>
        <end position="247"/>
    </location>
</feature>
<dbReference type="InterPro" id="IPR013656">
    <property type="entry name" value="PAS_4"/>
</dbReference>
<dbReference type="PROSITE" id="PS50112">
    <property type="entry name" value="PAS"/>
    <property type="match status" value="2"/>
</dbReference>
<dbReference type="Gene3D" id="1.10.287.130">
    <property type="match status" value="1"/>
</dbReference>
<feature type="modified residue" description="4-aspartylphosphate" evidence="9">
    <location>
        <position position="749"/>
    </location>
</feature>
<dbReference type="Pfam" id="PF00989">
    <property type="entry name" value="PAS"/>
    <property type="match status" value="1"/>
</dbReference>
<dbReference type="InterPro" id="IPR004358">
    <property type="entry name" value="Sig_transdc_His_kin-like_C"/>
</dbReference>
<organism evidence="14 15">
    <name type="scientific">Novispirillum itersonii</name>
    <name type="common">Aquaspirillum itersonii</name>
    <dbReference type="NCBI Taxonomy" id="189"/>
    <lineage>
        <taxon>Bacteria</taxon>
        <taxon>Pseudomonadati</taxon>
        <taxon>Pseudomonadota</taxon>
        <taxon>Alphaproteobacteria</taxon>
        <taxon>Rhodospirillales</taxon>
        <taxon>Novispirillaceae</taxon>
        <taxon>Novispirillum</taxon>
    </lineage>
</organism>
<dbReference type="EMBL" id="JACIIX010000002">
    <property type="protein sequence ID" value="MBB6209408.1"/>
    <property type="molecule type" value="Genomic_DNA"/>
</dbReference>
<dbReference type="Gene3D" id="3.30.565.10">
    <property type="entry name" value="Histidine kinase-like ATPase, C-terminal domain"/>
    <property type="match status" value="1"/>
</dbReference>
<dbReference type="FunFam" id="1.10.287.130:FF:000037">
    <property type="entry name" value="Hybrid sensor histidine kinase/response regulator"/>
    <property type="match status" value="1"/>
</dbReference>
<sequence length="828" mass="88171">MLFADGLVALNGITLTLPQALALAFGSGVAVAAGGAALYFRQRARSLHQKAALALALTEQDGTARAITGSDGTVLAANAAARQRWPNASPLTYLERLTQTTSPLATDLGTDLGTGLEDGTSLPPETAADSLARLLAAVHSGTTEKVELPVQDDGGAEWLLVETRPAEPAGAPAGRLWTATDISARRIIDDILRQERDDLAEFLYLLPVGVYSADSAGRLRSVNQRFSEWLGYTPKDLTGQPLSALLHDGEVPDIEGAWRGDLNFVDSHGRQFPALVFQTTYDDGGETLTRSVVVREALTPSLSGGEEDHRYRSLFDNAPVGLCVLDPDGVITDCNSTFESLCGKSRADVIDGTLLDLLTEEDRADGQALFDKTLLEQGPAAQREVRFSGNPDNAAMLRFSLLGGDAVVAYLIDTTAQRNLEAQFAQAQKMQAMGQLAGGVAHDFNNLLTAMIGYCDLLLQRHGAGDPSFADIMQVKQNANRAANLVRQLLAFSRKQPLKPRRLTVTDALSELSHLLRRLLGESVRLDLRHGRDVGQVRVDPGQFDQVIINLAVNARDAMPGGGCLTISTRQEQLEAPLERGAEVIPPGPYAVITAIDTGVGIPRENLGRIFEPFFSTKTGTVGAGTGLGLSTVYGIIRQTGGFVFVDSRIGDGTTFTIYLPRLNDMTDATEPVVRAIDDPALSAAPPPADSADLTGGGTILLVEDEDPVRVFAARALRNKGYTVTEARTGEQALDLLAENPAIDLLITDMVMPGIDGATLARTVRADRPGLQVILISGYSEEAARGEIADSTDFHFLPKPFSLTQLAARVKALLAQGGGEAGSNQPEA</sequence>
<keyword evidence="8" id="KW-0902">Two-component regulatory system</keyword>
<dbReference type="Pfam" id="PF02518">
    <property type="entry name" value="HATPase_c"/>
    <property type="match status" value="1"/>
</dbReference>
<comment type="caution">
    <text evidence="14">The sequence shown here is derived from an EMBL/GenBank/DDBJ whole genome shotgun (WGS) entry which is preliminary data.</text>
</comment>
<dbReference type="Pfam" id="PF00512">
    <property type="entry name" value="HisKA"/>
    <property type="match status" value="1"/>
</dbReference>
<feature type="domain" description="Response regulatory" evidence="12">
    <location>
        <begin position="699"/>
        <end position="814"/>
    </location>
</feature>
<dbReference type="PROSITE" id="PS50109">
    <property type="entry name" value="HIS_KIN"/>
    <property type="match status" value="1"/>
</dbReference>